<dbReference type="InterPro" id="IPR011767">
    <property type="entry name" value="GLR_AS"/>
</dbReference>
<dbReference type="PROSITE" id="PS51354">
    <property type="entry name" value="GLUTAREDOXIN_2"/>
    <property type="match status" value="1"/>
</dbReference>
<gene>
    <name evidence="7" type="ORF">IAD26_05325</name>
</gene>
<dbReference type="EMBL" id="DVOD01000038">
    <property type="protein sequence ID" value="HIU92538.1"/>
    <property type="molecule type" value="Genomic_DNA"/>
</dbReference>
<evidence type="ECO:0000256" key="3">
    <source>
        <dbReference type="ARBA" id="ARBA00022982"/>
    </source>
</evidence>
<dbReference type="InterPro" id="IPR002109">
    <property type="entry name" value="Glutaredoxin"/>
</dbReference>
<keyword evidence="3" id="KW-0249">Electron transport</keyword>
<accession>A0A9D1N0Q9</accession>
<sequence length="87" mass="10088">MNKAIVYTSATCPYCVKAKRLLQMLNIEFEEINCDENFDEMCANLSQKYNQPCISTVPQIIINDNYVGGYDDLEHLYKTKKLDEILN</sequence>
<dbReference type="PANTHER" id="PTHR46679:SF1">
    <property type="entry name" value="GLUTAREDOXIN-2, MITOCHONDRIAL"/>
    <property type="match status" value="1"/>
</dbReference>
<dbReference type="GO" id="GO:0015035">
    <property type="term" value="F:protein-disulfide reductase activity"/>
    <property type="evidence" value="ECO:0007669"/>
    <property type="project" value="TreeGrafter"/>
</dbReference>
<dbReference type="InterPro" id="IPR014025">
    <property type="entry name" value="Glutaredoxin_subgr"/>
</dbReference>
<dbReference type="PANTHER" id="PTHR46679">
    <property type="match status" value="1"/>
</dbReference>
<keyword evidence="4" id="KW-1015">Disulfide bond</keyword>
<dbReference type="PRINTS" id="PR00160">
    <property type="entry name" value="GLUTAREDOXIN"/>
</dbReference>
<evidence type="ECO:0000313" key="8">
    <source>
        <dbReference type="Proteomes" id="UP000886748"/>
    </source>
</evidence>
<dbReference type="Proteomes" id="UP000886748">
    <property type="component" value="Unassembled WGS sequence"/>
</dbReference>
<comment type="caution">
    <text evidence="7">The sequence shown here is derived from an EMBL/GenBank/DDBJ whole genome shotgun (WGS) entry which is preliminary data.</text>
</comment>
<dbReference type="Gene3D" id="3.40.30.10">
    <property type="entry name" value="Glutaredoxin"/>
    <property type="match status" value="1"/>
</dbReference>
<keyword evidence="2" id="KW-0813">Transport</keyword>
<evidence type="ECO:0000256" key="2">
    <source>
        <dbReference type="ARBA" id="ARBA00022448"/>
    </source>
</evidence>
<keyword evidence="5" id="KW-0676">Redox-active center</keyword>
<dbReference type="PROSITE" id="PS00195">
    <property type="entry name" value="GLUTAREDOXIN_1"/>
    <property type="match status" value="1"/>
</dbReference>
<evidence type="ECO:0000256" key="5">
    <source>
        <dbReference type="ARBA" id="ARBA00023284"/>
    </source>
</evidence>
<dbReference type="InterPro" id="IPR036249">
    <property type="entry name" value="Thioredoxin-like_sf"/>
</dbReference>
<evidence type="ECO:0000256" key="4">
    <source>
        <dbReference type="ARBA" id="ARBA00023157"/>
    </source>
</evidence>
<evidence type="ECO:0000313" key="7">
    <source>
        <dbReference type="EMBL" id="HIU92538.1"/>
    </source>
</evidence>
<proteinExistence type="inferred from homology"/>
<evidence type="ECO:0000256" key="1">
    <source>
        <dbReference type="ARBA" id="ARBA00007787"/>
    </source>
</evidence>
<protein>
    <submittedName>
        <fullName evidence="7">Glutaredoxin</fullName>
    </submittedName>
</protein>
<reference evidence="7" key="2">
    <citation type="journal article" date="2021" name="PeerJ">
        <title>Extensive microbial diversity within the chicken gut microbiome revealed by metagenomics and culture.</title>
        <authorList>
            <person name="Gilroy R."/>
            <person name="Ravi A."/>
            <person name="Getino M."/>
            <person name="Pursley I."/>
            <person name="Horton D.L."/>
            <person name="Alikhan N.F."/>
            <person name="Baker D."/>
            <person name="Gharbi K."/>
            <person name="Hall N."/>
            <person name="Watson M."/>
            <person name="Adriaenssens E.M."/>
            <person name="Foster-Nyarko E."/>
            <person name="Jarju S."/>
            <person name="Secka A."/>
            <person name="Antonio M."/>
            <person name="Oren A."/>
            <person name="Chaudhuri R.R."/>
            <person name="La Ragione R."/>
            <person name="Hildebrand F."/>
            <person name="Pallen M.J."/>
        </authorList>
    </citation>
    <scope>NUCLEOTIDE SEQUENCE</scope>
    <source>
        <strain evidence="7">CHK154-7741</strain>
    </source>
</reference>
<feature type="domain" description="Glutaredoxin" evidence="6">
    <location>
        <begin position="5"/>
        <end position="67"/>
    </location>
</feature>
<name>A0A9D1N0Q9_9CLOT</name>
<dbReference type="AlphaFoldDB" id="A0A9D1N0Q9"/>
<dbReference type="Pfam" id="PF00462">
    <property type="entry name" value="Glutaredoxin"/>
    <property type="match status" value="1"/>
</dbReference>
<reference evidence="7" key="1">
    <citation type="submission" date="2020-10" db="EMBL/GenBank/DDBJ databases">
        <authorList>
            <person name="Gilroy R."/>
        </authorList>
    </citation>
    <scope>NUCLEOTIDE SEQUENCE</scope>
    <source>
        <strain evidence="7">CHK154-7741</strain>
    </source>
</reference>
<organism evidence="7 8">
    <name type="scientific">Candidatus Limenecus avicola</name>
    <dbReference type="NCBI Taxonomy" id="2840847"/>
    <lineage>
        <taxon>Bacteria</taxon>
        <taxon>Bacillati</taxon>
        <taxon>Bacillota</taxon>
        <taxon>Clostridia</taxon>
        <taxon>Eubacteriales</taxon>
        <taxon>Clostridiaceae</taxon>
        <taxon>Clostridiaceae incertae sedis</taxon>
        <taxon>Candidatus Limenecus</taxon>
    </lineage>
</organism>
<dbReference type="SUPFAM" id="SSF52833">
    <property type="entry name" value="Thioredoxin-like"/>
    <property type="match status" value="1"/>
</dbReference>
<evidence type="ECO:0000259" key="6">
    <source>
        <dbReference type="Pfam" id="PF00462"/>
    </source>
</evidence>
<comment type="similarity">
    <text evidence="1">Belongs to the glutaredoxin family.</text>
</comment>